<dbReference type="InterPro" id="IPR040794">
    <property type="entry name" value="CE2_N"/>
</dbReference>
<reference evidence="3 4" key="1">
    <citation type="submission" date="2016-10" db="EMBL/GenBank/DDBJ databases">
        <authorList>
            <person name="de Groot N.N."/>
        </authorList>
    </citation>
    <scope>NUCLEOTIDE SEQUENCE [LARGE SCALE GENOMIC DNA]</scope>
    <source>
        <strain evidence="3 4">AR40</strain>
    </source>
</reference>
<feature type="domain" description="SGNH hydrolase-type esterase" evidence="1">
    <location>
        <begin position="147"/>
        <end position="352"/>
    </location>
</feature>
<dbReference type="OrthoDB" id="9801375at2"/>
<dbReference type="Gene3D" id="3.40.50.1110">
    <property type="entry name" value="SGNH hydrolase"/>
    <property type="match status" value="1"/>
</dbReference>
<protein>
    <submittedName>
        <fullName evidence="3">GDSL-like Lipase/Acylhydrolase family protein</fullName>
    </submittedName>
</protein>
<keyword evidence="3" id="KW-0378">Hydrolase</keyword>
<dbReference type="Proteomes" id="UP000182584">
    <property type="component" value="Unassembled WGS sequence"/>
</dbReference>
<dbReference type="GO" id="GO:0052689">
    <property type="term" value="F:carboxylic ester hydrolase activity"/>
    <property type="evidence" value="ECO:0007669"/>
    <property type="project" value="InterPro"/>
</dbReference>
<evidence type="ECO:0000259" key="1">
    <source>
        <dbReference type="Pfam" id="PF13472"/>
    </source>
</evidence>
<dbReference type="PANTHER" id="PTHR37834:SF2">
    <property type="entry name" value="ESTERASE, SGNH HYDROLASE-TYPE"/>
    <property type="match status" value="1"/>
</dbReference>
<evidence type="ECO:0000313" key="3">
    <source>
        <dbReference type="EMBL" id="SER13441.1"/>
    </source>
</evidence>
<dbReference type="Gene3D" id="2.60.120.260">
    <property type="entry name" value="Galactose-binding domain-like"/>
    <property type="match status" value="1"/>
</dbReference>
<evidence type="ECO:0000313" key="4">
    <source>
        <dbReference type="Proteomes" id="UP000182584"/>
    </source>
</evidence>
<organism evidence="3 4">
    <name type="scientific">Butyrivibrio fibrisolvens</name>
    <dbReference type="NCBI Taxonomy" id="831"/>
    <lineage>
        <taxon>Bacteria</taxon>
        <taxon>Bacillati</taxon>
        <taxon>Bacillota</taxon>
        <taxon>Clostridia</taxon>
        <taxon>Lachnospirales</taxon>
        <taxon>Lachnospiraceae</taxon>
        <taxon>Butyrivibrio</taxon>
    </lineage>
</organism>
<gene>
    <name evidence="3" type="ORF">SAMN04487884_102144</name>
</gene>
<feature type="domain" description="Carbohydrate esterase 2 N-terminal" evidence="2">
    <location>
        <begin position="35"/>
        <end position="139"/>
    </location>
</feature>
<dbReference type="RefSeq" id="WP_074754043.1">
    <property type="nucleotide sequence ID" value="NZ_FOGJ01000002.1"/>
</dbReference>
<dbReference type="InterPro" id="IPR036514">
    <property type="entry name" value="SGNH_hydro_sf"/>
</dbReference>
<dbReference type="AlphaFoldDB" id="A0A1H9LPM3"/>
<dbReference type="EMBL" id="FOGJ01000002">
    <property type="protein sequence ID" value="SER13441.1"/>
    <property type="molecule type" value="Genomic_DNA"/>
</dbReference>
<dbReference type="SUPFAM" id="SSF52266">
    <property type="entry name" value="SGNH hydrolase"/>
    <property type="match status" value="1"/>
</dbReference>
<proteinExistence type="predicted"/>
<sequence>MELKEFCFLPTNEYVKPLGRTFMLDDCRVLSLSGSGVEFKYTGTKLTVTFYGDSTTVTDENVPQPWRDQTRVAVIVDGITQLDTVIKKPKEVFEVCGLDECIPAAEHVVRILKLSEPRMSTAGLGEIQILAKGPAEPTPYKDRYIEFIGDSITCGYGVDVPNELHPFSTGTENVTKSFSYRTAAKLDADFSMVSYSGHGLISGYTPDPNVPKLEELIQPYYDIFAYSYNTFRGLKMEDRSWDFASKRKPDIIVINLGTNDDSYVQQDEVKRQSFGKAYVAFLEKVHSLNPTSKIVVAFGLMGDALFETEQEAVNIFKANSGFEQVYAVRLTPQDPEVNGYGADYHPSPVSHEIAACELSEFIRNL</sequence>
<dbReference type="InterPro" id="IPR052762">
    <property type="entry name" value="PCW_deacetylase/CE"/>
</dbReference>
<dbReference type="Pfam" id="PF13472">
    <property type="entry name" value="Lipase_GDSL_2"/>
    <property type="match status" value="1"/>
</dbReference>
<dbReference type="CDD" id="cd01831">
    <property type="entry name" value="Endoglucanase_E_like"/>
    <property type="match status" value="1"/>
</dbReference>
<dbReference type="PANTHER" id="PTHR37834">
    <property type="entry name" value="GDSL-LIKE LIPASE/ACYLHYDROLASE DOMAIN PROTEIN (AFU_ORTHOLOGUE AFUA_2G00620)"/>
    <property type="match status" value="1"/>
</dbReference>
<dbReference type="InterPro" id="IPR037461">
    <property type="entry name" value="CtCE2-like_dom"/>
</dbReference>
<name>A0A1H9LPM3_BUTFI</name>
<evidence type="ECO:0000259" key="2">
    <source>
        <dbReference type="Pfam" id="PF17996"/>
    </source>
</evidence>
<dbReference type="Pfam" id="PF17996">
    <property type="entry name" value="CE2_N"/>
    <property type="match status" value="1"/>
</dbReference>
<accession>A0A1H9LPM3</accession>
<dbReference type="InterPro" id="IPR013830">
    <property type="entry name" value="SGNH_hydro"/>
</dbReference>